<reference evidence="2 3" key="1">
    <citation type="submission" date="2024-06" db="EMBL/GenBank/DDBJ databases">
        <title>A chromosome-level genome assembly of beet webworm, Loxostege sticticalis.</title>
        <authorList>
            <person name="Zhang Y."/>
        </authorList>
    </citation>
    <scope>NUCLEOTIDE SEQUENCE [LARGE SCALE GENOMIC DNA]</scope>
    <source>
        <strain evidence="2">AQ026</strain>
        <tissue evidence="2">Whole body</tissue>
    </source>
</reference>
<evidence type="ECO:0000256" key="1">
    <source>
        <dbReference type="SAM" id="MobiDB-lite"/>
    </source>
</evidence>
<dbReference type="Gene3D" id="4.10.60.10">
    <property type="entry name" value="Zinc finger, CCHC-type"/>
    <property type="match status" value="1"/>
</dbReference>
<dbReference type="InterPro" id="IPR021109">
    <property type="entry name" value="Peptidase_aspartic_dom_sf"/>
</dbReference>
<evidence type="ECO:0000313" key="2">
    <source>
        <dbReference type="EMBL" id="KAL0860154.1"/>
    </source>
</evidence>
<protein>
    <recommendedName>
        <fullName evidence="4">Peptidase A2 domain-containing protein</fullName>
    </recommendedName>
</protein>
<dbReference type="Proteomes" id="UP001549920">
    <property type="component" value="Unassembled WGS sequence"/>
</dbReference>
<organism evidence="2 3">
    <name type="scientific">Loxostege sticticalis</name>
    <name type="common">Beet webworm moth</name>
    <dbReference type="NCBI Taxonomy" id="481309"/>
    <lineage>
        <taxon>Eukaryota</taxon>
        <taxon>Metazoa</taxon>
        <taxon>Ecdysozoa</taxon>
        <taxon>Arthropoda</taxon>
        <taxon>Hexapoda</taxon>
        <taxon>Insecta</taxon>
        <taxon>Pterygota</taxon>
        <taxon>Neoptera</taxon>
        <taxon>Endopterygota</taxon>
        <taxon>Lepidoptera</taxon>
        <taxon>Glossata</taxon>
        <taxon>Ditrysia</taxon>
        <taxon>Pyraloidea</taxon>
        <taxon>Crambidae</taxon>
        <taxon>Pyraustinae</taxon>
        <taxon>Loxostege</taxon>
    </lineage>
</organism>
<dbReference type="EMBL" id="JBEUOH010000026">
    <property type="protein sequence ID" value="KAL0860154.1"/>
    <property type="molecule type" value="Genomic_DNA"/>
</dbReference>
<sequence>MLLLLGAKAGLRNMFAPKKLPYVIYQEIVQTSQDRQSTETFIAEKRALIAQLPETHRLVEDQLIDLVYGQLRLDIRERVARDHVTTFDELLEKAREVERHMKEKSNLYQRPPAPTSRGKRCNFCRIPGHSAEACRKKAQTEQNEAPKVVPTTATRTADKPKFSCYGCGEPGVIVSRCTKCSTARPTTSEDASFYGVNIAGMDLRPVVRIKVGHIKGTAQIDTGARSNIASYSLYKQLQRNGYLFEEKELSINLADGIPKKQKALIVRAPITLFGRVIPSTLTILPQATNNITQLGVGFITDALLMLNIPQRTCRFLDDPSVVYELEAEPIQDIIAEKLKEEFTLPQMISPMAIQPMEAEIPSQNMPEVHEAANIAHASTPPRQYDPLIPLDLSTPPNKKPKLMFDGHSPVIDALYYDAQNSLKSHKKKQICPLCESEQQQLEDLLHRNEDAFIANAPYRLSAARTHILRQEVNKMLESDPNVPDQSLGLNHSSALRPFRGPESAPLPSPAAPLRKRGRPKKVASPTATASDAPLLKRHRPKKVEPQATSVKPRTCGQTKKMTSPTPVLASSSGRLWSQRGSL</sequence>
<comment type="caution">
    <text evidence="2">The sequence shown here is derived from an EMBL/GenBank/DDBJ whole genome shotgun (WGS) entry which is preliminary data.</text>
</comment>
<dbReference type="CDD" id="cd00303">
    <property type="entry name" value="retropepsin_like"/>
    <property type="match status" value="1"/>
</dbReference>
<proteinExistence type="predicted"/>
<feature type="region of interest" description="Disordered" evidence="1">
    <location>
        <begin position="478"/>
        <end position="582"/>
    </location>
</feature>
<evidence type="ECO:0008006" key="4">
    <source>
        <dbReference type="Google" id="ProtNLM"/>
    </source>
</evidence>
<dbReference type="Gene3D" id="2.40.70.10">
    <property type="entry name" value="Acid Proteases"/>
    <property type="match status" value="1"/>
</dbReference>
<accession>A0ABR3H5R3</accession>
<name>A0ABR3H5R3_LOXSC</name>
<keyword evidence="3" id="KW-1185">Reference proteome</keyword>
<evidence type="ECO:0000313" key="3">
    <source>
        <dbReference type="Proteomes" id="UP001549920"/>
    </source>
</evidence>
<gene>
    <name evidence="2" type="ORF">ABMA27_010461</name>
</gene>
<feature type="compositionally biased region" description="Polar residues" evidence="1">
    <location>
        <begin position="483"/>
        <end position="493"/>
    </location>
</feature>
<feature type="compositionally biased region" description="Polar residues" evidence="1">
    <location>
        <begin position="546"/>
        <end position="582"/>
    </location>
</feature>